<dbReference type="InterPro" id="IPR012675">
    <property type="entry name" value="Beta-grasp_dom_sf"/>
</dbReference>
<dbReference type="Gene3D" id="3.10.20.30">
    <property type="match status" value="1"/>
</dbReference>
<accession>A0AA41UB13</accession>
<evidence type="ECO:0000313" key="8">
    <source>
        <dbReference type="EMBL" id="MCI0127003.1"/>
    </source>
</evidence>
<evidence type="ECO:0000256" key="2">
    <source>
        <dbReference type="ARBA" id="ARBA00022714"/>
    </source>
</evidence>
<dbReference type="Proteomes" id="UP001156140">
    <property type="component" value="Unassembled WGS sequence"/>
</dbReference>
<dbReference type="GO" id="GO:0051537">
    <property type="term" value="F:2 iron, 2 sulfur cluster binding"/>
    <property type="evidence" value="ECO:0007669"/>
    <property type="project" value="UniProtKB-KW"/>
</dbReference>
<keyword evidence="9" id="KW-1185">Reference proteome</keyword>
<dbReference type="GO" id="GO:0005829">
    <property type="term" value="C:cytosol"/>
    <property type="evidence" value="ECO:0007669"/>
    <property type="project" value="TreeGrafter"/>
</dbReference>
<evidence type="ECO:0000313" key="9">
    <source>
        <dbReference type="Proteomes" id="UP001156140"/>
    </source>
</evidence>
<dbReference type="PROSITE" id="PS51085">
    <property type="entry name" value="2FE2S_FER_2"/>
    <property type="match status" value="1"/>
</dbReference>
<dbReference type="PANTHER" id="PTHR23426:SF65">
    <property type="entry name" value="FERREDOXIN-2, MITOCHONDRIAL"/>
    <property type="match status" value="1"/>
</dbReference>
<feature type="domain" description="2Fe-2S ferredoxin-type" evidence="7">
    <location>
        <begin position="2"/>
        <end position="106"/>
    </location>
</feature>
<keyword evidence="4" id="KW-0408">Iron</keyword>
<keyword evidence="3" id="KW-0479">Metal-binding</keyword>
<dbReference type="AlphaFoldDB" id="A0AA41UB13"/>
<dbReference type="GO" id="GO:0009055">
    <property type="term" value="F:electron transfer activity"/>
    <property type="evidence" value="ECO:0007669"/>
    <property type="project" value="TreeGrafter"/>
</dbReference>
<dbReference type="EMBL" id="JALAZD010000001">
    <property type="protein sequence ID" value="MCI0127003.1"/>
    <property type="molecule type" value="Genomic_DNA"/>
</dbReference>
<organism evidence="8 9">
    <name type="scientific">Paradevosia shaoguanensis</name>
    <dbReference type="NCBI Taxonomy" id="1335043"/>
    <lineage>
        <taxon>Bacteria</taxon>
        <taxon>Pseudomonadati</taxon>
        <taxon>Pseudomonadota</taxon>
        <taxon>Alphaproteobacteria</taxon>
        <taxon>Hyphomicrobiales</taxon>
        <taxon>Devosiaceae</taxon>
        <taxon>Paradevosia</taxon>
    </lineage>
</organism>
<sequence length="107" mass="11402">MPLVNYVDHGGNSTPIDVPANDSVMEGAIANGVEGIVAECGGSAMCATCHVYVREEFLALLPPMGEVEDTMLDLTASERRDNSRLSCQIRMSDALDGLTVEMPEAQT</sequence>
<dbReference type="GO" id="GO:0046872">
    <property type="term" value="F:metal ion binding"/>
    <property type="evidence" value="ECO:0007669"/>
    <property type="project" value="UniProtKB-KW"/>
</dbReference>
<dbReference type="InterPro" id="IPR001055">
    <property type="entry name" value="Adrenodoxin-like"/>
</dbReference>
<dbReference type="InterPro" id="IPR036010">
    <property type="entry name" value="2Fe-2S_ferredoxin-like_sf"/>
</dbReference>
<name>A0AA41UB13_9HYPH</name>
<dbReference type="PROSITE" id="PS00814">
    <property type="entry name" value="ADX"/>
    <property type="match status" value="1"/>
</dbReference>
<dbReference type="RefSeq" id="WP_035093810.1">
    <property type="nucleotide sequence ID" value="NZ_JAKETQ010000001.1"/>
</dbReference>
<dbReference type="InterPro" id="IPR001041">
    <property type="entry name" value="2Fe-2S_ferredoxin-type"/>
</dbReference>
<proteinExistence type="inferred from homology"/>
<dbReference type="InterPro" id="IPR018298">
    <property type="entry name" value="Adrenodoxin_Fe-S_BS"/>
</dbReference>
<evidence type="ECO:0000259" key="7">
    <source>
        <dbReference type="PROSITE" id="PS51085"/>
    </source>
</evidence>
<dbReference type="CDD" id="cd00207">
    <property type="entry name" value="fer2"/>
    <property type="match status" value="1"/>
</dbReference>
<evidence type="ECO:0000256" key="3">
    <source>
        <dbReference type="ARBA" id="ARBA00022723"/>
    </source>
</evidence>
<dbReference type="GO" id="GO:0140647">
    <property type="term" value="P:P450-containing electron transport chain"/>
    <property type="evidence" value="ECO:0007669"/>
    <property type="project" value="InterPro"/>
</dbReference>
<keyword evidence="2" id="KW-0001">2Fe-2S</keyword>
<dbReference type="PANTHER" id="PTHR23426">
    <property type="entry name" value="FERREDOXIN/ADRENODOXIN"/>
    <property type="match status" value="1"/>
</dbReference>
<comment type="similarity">
    <text evidence="1">Belongs to the adrenodoxin/putidaredoxin family.</text>
</comment>
<comment type="caution">
    <text evidence="8">The sequence shown here is derived from an EMBL/GenBank/DDBJ whole genome shotgun (WGS) entry which is preliminary data.</text>
</comment>
<dbReference type="PRINTS" id="PR00355">
    <property type="entry name" value="ADRENODOXIN"/>
</dbReference>
<gene>
    <name evidence="8" type="ORF">ML536_09200</name>
</gene>
<reference evidence="8" key="1">
    <citation type="submission" date="2022-03" db="EMBL/GenBank/DDBJ databases">
        <title>The complete genome sequence of a Methyloterrigena soli.</title>
        <authorList>
            <person name="Zi Z."/>
        </authorList>
    </citation>
    <scope>NUCLEOTIDE SEQUENCE</scope>
    <source>
        <strain evidence="8">M48</strain>
    </source>
</reference>
<dbReference type="SUPFAM" id="SSF54292">
    <property type="entry name" value="2Fe-2S ferredoxin-like"/>
    <property type="match status" value="1"/>
</dbReference>
<evidence type="ECO:0000256" key="4">
    <source>
        <dbReference type="ARBA" id="ARBA00023004"/>
    </source>
</evidence>
<keyword evidence="5" id="KW-0411">Iron-sulfur</keyword>
<protein>
    <submittedName>
        <fullName evidence="8">(2Fe-2S)-binding protein</fullName>
    </submittedName>
</protein>
<evidence type="ECO:0000256" key="6">
    <source>
        <dbReference type="ARBA" id="ARBA00034078"/>
    </source>
</evidence>
<evidence type="ECO:0000256" key="5">
    <source>
        <dbReference type="ARBA" id="ARBA00023014"/>
    </source>
</evidence>
<evidence type="ECO:0000256" key="1">
    <source>
        <dbReference type="ARBA" id="ARBA00010914"/>
    </source>
</evidence>
<dbReference type="Pfam" id="PF00111">
    <property type="entry name" value="Fer2"/>
    <property type="match status" value="1"/>
</dbReference>
<comment type="cofactor">
    <cofactor evidence="6">
        <name>[2Fe-2S] cluster</name>
        <dbReference type="ChEBI" id="CHEBI:190135"/>
    </cofactor>
</comment>